<sequence>MNGYLEQLTARALGQLDSPVRPRIASRFELPLETQSGESLVEFVNESTNVSPTDMIQDRHNQRPVQNSVTDARATVASTPNVPPTEHESMSLLDSTRSESHKSPENSWASVVPPVPEVDDRSTRSLTQRLDQLDTQLANLTGQSTPPAAPVIASNNTPRASGDTTTIESHHHHESREVVQHTENLRQVHEHAVLRELNPKTPIVAIESELDRTQPSELPTVVIESDNDRQRSVRVRPDAPTMIERTVHLQPNIVINQSMPRHQMSPPKIIVEQQPVASPSHTVTVTIGRIEVRSPKQAAPTLPKPQRANPRIMSLDDYVRRRAGGAS</sequence>
<feature type="compositionally biased region" description="Polar residues" evidence="1">
    <location>
        <begin position="63"/>
        <end position="80"/>
    </location>
</feature>
<evidence type="ECO:0000256" key="1">
    <source>
        <dbReference type="SAM" id="MobiDB-lite"/>
    </source>
</evidence>
<comment type="caution">
    <text evidence="2">The sequence shown here is derived from an EMBL/GenBank/DDBJ whole genome shotgun (WGS) entry which is preliminary data.</text>
</comment>
<dbReference type="AlphaFoldDB" id="M5S2Y6"/>
<dbReference type="PATRIC" id="fig|1265738.3.peg.1077"/>
<dbReference type="Proteomes" id="UP000011991">
    <property type="component" value="Unassembled WGS sequence"/>
</dbReference>
<feature type="region of interest" description="Disordered" evidence="1">
    <location>
        <begin position="295"/>
        <end position="327"/>
    </location>
</feature>
<reference evidence="2 3" key="1">
    <citation type="journal article" date="2013" name="Mar. Genomics">
        <title>Expression of sulfatases in Rhodopirellula baltica and the diversity of sulfatases in the genus Rhodopirellula.</title>
        <authorList>
            <person name="Wegner C.E."/>
            <person name="Richter-Heitmann T."/>
            <person name="Klindworth A."/>
            <person name="Klockow C."/>
            <person name="Richter M."/>
            <person name="Achstetter T."/>
            <person name="Glockner F.O."/>
            <person name="Harder J."/>
        </authorList>
    </citation>
    <scope>NUCLEOTIDE SEQUENCE [LARGE SCALE GENOMIC DNA]</scope>
    <source>
        <strain evidence="2 3">SM1</strain>
    </source>
</reference>
<evidence type="ECO:0000313" key="2">
    <source>
        <dbReference type="EMBL" id="EMI22002.1"/>
    </source>
</evidence>
<feature type="compositionally biased region" description="Polar residues" evidence="1">
    <location>
        <begin position="153"/>
        <end position="167"/>
    </location>
</feature>
<gene>
    <name evidence="2" type="ORF">RMSM_01079</name>
</gene>
<dbReference type="RefSeq" id="WP_008692447.1">
    <property type="nucleotide sequence ID" value="NZ_ANOG01000162.1"/>
</dbReference>
<dbReference type="EMBL" id="ANOG01000162">
    <property type="protein sequence ID" value="EMI22002.1"/>
    <property type="molecule type" value="Genomic_DNA"/>
</dbReference>
<accession>M5S2Y6</accession>
<feature type="region of interest" description="Disordered" evidence="1">
    <location>
        <begin position="140"/>
        <end position="174"/>
    </location>
</feature>
<evidence type="ECO:0000313" key="3">
    <source>
        <dbReference type="Proteomes" id="UP000011991"/>
    </source>
</evidence>
<feature type="region of interest" description="Disordered" evidence="1">
    <location>
        <begin position="51"/>
        <end position="124"/>
    </location>
</feature>
<proteinExistence type="predicted"/>
<keyword evidence="3" id="KW-1185">Reference proteome</keyword>
<organism evidence="2 3">
    <name type="scientific">Rhodopirellula maiorica SM1</name>
    <dbReference type="NCBI Taxonomy" id="1265738"/>
    <lineage>
        <taxon>Bacteria</taxon>
        <taxon>Pseudomonadati</taxon>
        <taxon>Planctomycetota</taxon>
        <taxon>Planctomycetia</taxon>
        <taxon>Pirellulales</taxon>
        <taxon>Pirellulaceae</taxon>
        <taxon>Novipirellula</taxon>
    </lineage>
</organism>
<dbReference type="OrthoDB" id="513821at2"/>
<name>M5S2Y6_9BACT</name>
<protein>
    <submittedName>
        <fullName evidence="2">Uncharacterized protein</fullName>
    </submittedName>
</protein>